<evidence type="ECO:0000313" key="9">
    <source>
        <dbReference type="EMBL" id="CAB4221433.1"/>
    </source>
</evidence>
<feature type="domain" description="Clp ATPase C-terminal" evidence="5">
    <location>
        <begin position="644"/>
        <end position="732"/>
    </location>
</feature>
<dbReference type="CDD" id="cd19499">
    <property type="entry name" value="RecA-like_ClpB_Hsp104-like"/>
    <property type="match status" value="1"/>
</dbReference>
<dbReference type="InterPro" id="IPR036628">
    <property type="entry name" value="Clp_N_dom_sf"/>
</dbReference>
<evidence type="ECO:0000313" key="6">
    <source>
        <dbReference type="EMBL" id="CAB4163891.1"/>
    </source>
</evidence>
<dbReference type="InterPro" id="IPR019489">
    <property type="entry name" value="Clp_ATPase_C"/>
</dbReference>
<dbReference type="GO" id="GO:0016887">
    <property type="term" value="F:ATP hydrolysis activity"/>
    <property type="evidence" value="ECO:0007669"/>
    <property type="project" value="InterPro"/>
</dbReference>
<gene>
    <name evidence="8" type="ORF">UFOVP1146_247</name>
    <name evidence="9" type="ORF">UFOVP1638_318</name>
    <name evidence="6" type="ORF">UFOVP812_160</name>
    <name evidence="7" type="ORF">UFOVP818_405</name>
</gene>
<evidence type="ECO:0000313" key="7">
    <source>
        <dbReference type="EMBL" id="CAB4165869.1"/>
    </source>
</evidence>
<dbReference type="InterPro" id="IPR003959">
    <property type="entry name" value="ATPase_AAA_core"/>
</dbReference>
<dbReference type="EMBL" id="LR796758">
    <property type="protein sequence ID" value="CAB4163891.1"/>
    <property type="molecule type" value="Genomic_DNA"/>
</dbReference>
<dbReference type="GO" id="GO:0006508">
    <property type="term" value="P:proteolysis"/>
    <property type="evidence" value="ECO:0007669"/>
    <property type="project" value="UniProtKB-KW"/>
</dbReference>
<dbReference type="InterPro" id="IPR041546">
    <property type="entry name" value="ClpA/ClpB_AAA_lid"/>
</dbReference>
<name>A0A6J5QZU8_9CAUD</name>
<evidence type="ECO:0000313" key="8">
    <source>
        <dbReference type="EMBL" id="CAB4186901.1"/>
    </source>
</evidence>
<dbReference type="SUPFAM" id="SSF52540">
    <property type="entry name" value="P-loop containing nucleoside triphosphate hydrolases"/>
    <property type="match status" value="2"/>
</dbReference>
<dbReference type="EMBL" id="LR797502">
    <property type="protein sequence ID" value="CAB4221433.1"/>
    <property type="molecule type" value="Genomic_DNA"/>
</dbReference>
<dbReference type="InterPro" id="IPR003593">
    <property type="entry name" value="AAA+_ATPase"/>
</dbReference>
<dbReference type="InterPro" id="IPR050130">
    <property type="entry name" value="ClpA_ClpB"/>
</dbReference>
<keyword evidence="3 8" id="KW-0067">ATP-binding</keyword>
<keyword evidence="8" id="KW-0645">Protease</keyword>
<dbReference type="InterPro" id="IPR027417">
    <property type="entry name" value="P-loop_NTPase"/>
</dbReference>
<evidence type="ECO:0000256" key="3">
    <source>
        <dbReference type="ARBA" id="ARBA00022840"/>
    </source>
</evidence>
<dbReference type="Gene3D" id="1.10.1780.10">
    <property type="entry name" value="Clp, N-terminal domain"/>
    <property type="match status" value="1"/>
</dbReference>
<dbReference type="GO" id="GO:0005524">
    <property type="term" value="F:ATP binding"/>
    <property type="evidence" value="ECO:0007669"/>
    <property type="project" value="UniProtKB-KW"/>
</dbReference>
<accession>A0A6J5QZU8</accession>
<dbReference type="PANTHER" id="PTHR11638:SF111">
    <property type="entry name" value="ATP-DEPENDENT CLP PROTEASE ATP-BINDING SUBUNIT CLPA"/>
    <property type="match status" value="1"/>
</dbReference>
<feature type="domain" description="AAA+ ATPase" evidence="4">
    <location>
        <begin position="194"/>
        <end position="339"/>
    </location>
</feature>
<dbReference type="GO" id="GO:0008233">
    <property type="term" value="F:peptidase activity"/>
    <property type="evidence" value="ECO:0007669"/>
    <property type="project" value="UniProtKB-KW"/>
</dbReference>
<dbReference type="InterPro" id="IPR004176">
    <property type="entry name" value="Clp_R_N"/>
</dbReference>
<dbReference type="Gene3D" id="3.40.50.300">
    <property type="entry name" value="P-loop containing nucleotide triphosphate hydrolases"/>
    <property type="match status" value="2"/>
</dbReference>
<dbReference type="SMART" id="SM00382">
    <property type="entry name" value="AAA"/>
    <property type="match status" value="2"/>
</dbReference>
<keyword evidence="8" id="KW-0378">Hydrolase</keyword>
<evidence type="ECO:0000256" key="2">
    <source>
        <dbReference type="ARBA" id="ARBA00022741"/>
    </source>
</evidence>
<evidence type="ECO:0000259" key="5">
    <source>
        <dbReference type="SMART" id="SM01086"/>
    </source>
</evidence>
<evidence type="ECO:0000256" key="1">
    <source>
        <dbReference type="ARBA" id="ARBA00022737"/>
    </source>
</evidence>
<dbReference type="Pfam" id="PF00004">
    <property type="entry name" value="AAA"/>
    <property type="match status" value="1"/>
</dbReference>
<dbReference type="Pfam" id="PF07724">
    <property type="entry name" value="AAA_2"/>
    <property type="match status" value="1"/>
</dbReference>
<dbReference type="EMBL" id="LR796776">
    <property type="protein sequence ID" value="CAB4165869.1"/>
    <property type="molecule type" value="Genomic_DNA"/>
</dbReference>
<dbReference type="InterPro" id="IPR001270">
    <property type="entry name" value="ClpA/B"/>
</dbReference>
<dbReference type="SUPFAM" id="SSF81923">
    <property type="entry name" value="Double Clp-N motif"/>
    <property type="match status" value="1"/>
</dbReference>
<dbReference type="CDD" id="cd00009">
    <property type="entry name" value="AAA"/>
    <property type="match status" value="1"/>
</dbReference>
<organism evidence="8">
    <name type="scientific">uncultured Caudovirales phage</name>
    <dbReference type="NCBI Taxonomy" id="2100421"/>
    <lineage>
        <taxon>Viruses</taxon>
        <taxon>Duplodnaviria</taxon>
        <taxon>Heunggongvirae</taxon>
        <taxon>Uroviricota</taxon>
        <taxon>Caudoviricetes</taxon>
        <taxon>Peduoviridae</taxon>
        <taxon>Maltschvirus</taxon>
        <taxon>Maltschvirus maltsch</taxon>
    </lineage>
</organism>
<dbReference type="Gene3D" id="1.10.8.60">
    <property type="match status" value="2"/>
</dbReference>
<reference evidence="8" key="1">
    <citation type="submission" date="2020-05" db="EMBL/GenBank/DDBJ databases">
        <authorList>
            <person name="Chiriac C."/>
            <person name="Salcher M."/>
            <person name="Ghai R."/>
            <person name="Kavagutti S V."/>
        </authorList>
    </citation>
    <scope>NUCLEOTIDE SEQUENCE</scope>
</reference>
<dbReference type="EMBL" id="LR797099">
    <property type="protein sequence ID" value="CAB4186901.1"/>
    <property type="molecule type" value="Genomic_DNA"/>
</dbReference>
<dbReference type="PRINTS" id="PR00300">
    <property type="entry name" value="CLPPROTEASEA"/>
</dbReference>
<dbReference type="GO" id="GO:0034605">
    <property type="term" value="P:cellular response to heat"/>
    <property type="evidence" value="ECO:0007669"/>
    <property type="project" value="TreeGrafter"/>
</dbReference>
<keyword evidence="1" id="KW-0677">Repeat</keyword>
<evidence type="ECO:0000259" key="4">
    <source>
        <dbReference type="SMART" id="SM00382"/>
    </source>
</evidence>
<dbReference type="PANTHER" id="PTHR11638">
    <property type="entry name" value="ATP-DEPENDENT CLP PROTEASE"/>
    <property type="match status" value="1"/>
</dbReference>
<keyword evidence="2" id="KW-0547">Nucleotide-binding</keyword>
<protein>
    <submittedName>
        <fullName evidence="8">ATP-dependent Clp protease ATP-binding subunit</fullName>
    </submittedName>
</protein>
<dbReference type="Pfam" id="PF10431">
    <property type="entry name" value="ClpB_D2-small"/>
    <property type="match status" value="1"/>
</dbReference>
<dbReference type="Pfam" id="PF02861">
    <property type="entry name" value="Clp_N"/>
    <property type="match status" value="1"/>
</dbReference>
<dbReference type="Pfam" id="PF17871">
    <property type="entry name" value="AAA_lid_9"/>
    <property type="match status" value="1"/>
</dbReference>
<sequence>MNQNPEIEMIVNLAVEIATEKKHEYVLTEHLLLATVRHRPFRHLLENFGVDVDLMDADIDTYLNGLVNLVRNTDSPPRRTNALERMFNRALTQVMFTGRQGMEIIDIYLSMMAENNSHAHYFLLKHGVKKQEFVDFWQKNYNKSTNKLSNKQADEILEEYCIGLTAAAENDKLEPLIGRQEELAEMITVLARRFKANVLMVGDPGVGKTCIAEGLAQEIVKGTVPDFIKDHEVWSLEIGSLLAGSKYRGEFEEKFKMVISALETKKNCILFIDEAHTMKGAGGGGGSTLDFANMLKPAITKGKLKVIASTTWEEYYESFEKDRALMRRFHRLSIDEPSNKTTELILTGLSPRLGHFHNVEISTEAILSAVELSSRYIHDRKNPDKSIDLLDAACARERVKDKGRITIDKDMIMAQVAKSTGVPMDRLQNERSTKIVELESNIKQKLYGQDSAVDAVLERVYINFSGIGNATRPMASFIFLGPTGTGKTELAKLLAKNLDMKLLKYDMSEYQERHTVSSLIGAPPGYVGFEDGNVGGGKLISDLSKNPFSIILFDEIEKAHPDVTNILLQMLDEAKITSSNGKTIDIKNCIIIMTSNLGAKENENNNIGFGNTLERTGEEDKAMKDFFKPEFRNRIDCICKFTKLDQLAVKKIVIKFVDELKLSLTPKNITLNLDETVVDHLAKTGYDPKMGARPLGRKIDQLIRIPLSKRILFDRLVDCTVTARMKEDKVDFEVIATKIEPTPVVDDNGYIRIEQ</sequence>
<proteinExistence type="predicted"/>
<feature type="domain" description="AAA+ ATPase" evidence="4">
    <location>
        <begin position="473"/>
        <end position="645"/>
    </location>
</feature>
<dbReference type="SMART" id="SM01086">
    <property type="entry name" value="ClpB_D2-small"/>
    <property type="match status" value="1"/>
</dbReference>